<proteinExistence type="predicted"/>
<reference evidence="8 10" key="1">
    <citation type="submission" date="2015-10" db="EMBL/GenBank/DDBJ databases">
        <title>The cercosporin biosynthetic gene cluster was horizontally transferred to several fungal lineages and shown to be expanded in Cercospora beticola based on microsynteny with recipient genomes.</title>
        <authorList>
            <person name="De Jonge R."/>
            <person name="Ebert M.K."/>
            <person name="Suttle J.C."/>
            <person name="Jurick Ii W.M."/>
            <person name="Secor G.A."/>
            <person name="Thomma B.P."/>
            <person name="Van De Peer Y."/>
            <person name="Bolton M.D."/>
        </authorList>
    </citation>
    <scope>NUCLEOTIDE SEQUENCE [LARGE SCALE GENOMIC DNA]</scope>
    <source>
        <strain evidence="8 10">09-40</strain>
    </source>
</reference>
<keyword evidence="4 7" id="KW-1133">Transmembrane helix</keyword>
<keyword evidence="5 7" id="KW-0472">Membrane</keyword>
<keyword evidence="11" id="KW-1185">Reference proteome</keyword>
<evidence type="ECO:0000256" key="4">
    <source>
        <dbReference type="ARBA" id="ARBA00022989"/>
    </source>
</evidence>
<dbReference type="Proteomes" id="UP001302367">
    <property type="component" value="Chromosome 8"/>
</dbReference>
<evidence type="ECO:0000256" key="3">
    <source>
        <dbReference type="ARBA" id="ARBA00022824"/>
    </source>
</evidence>
<evidence type="ECO:0000313" key="8">
    <source>
        <dbReference type="EMBL" id="PIA96361.1"/>
    </source>
</evidence>
<name>A0A2G5HV14_CERBT</name>
<dbReference type="AlphaFoldDB" id="A0A2G5HV14"/>
<dbReference type="Pfam" id="PF11712">
    <property type="entry name" value="Vma12"/>
    <property type="match status" value="1"/>
</dbReference>
<evidence type="ECO:0000256" key="1">
    <source>
        <dbReference type="ARBA" id="ARBA00004477"/>
    </source>
</evidence>
<gene>
    <name evidence="8" type="ORF">CB0940_10266</name>
    <name evidence="9" type="ORF">RHO25_011633</name>
</gene>
<feature type="transmembrane region" description="Helical" evidence="7">
    <location>
        <begin position="195"/>
        <end position="214"/>
    </location>
</feature>
<dbReference type="PANTHER" id="PTHR31394:SF1">
    <property type="entry name" value="TRANSMEMBRANE PROTEIN 199"/>
    <property type="match status" value="1"/>
</dbReference>
<evidence type="ECO:0000256" key="2">
    <source>
        <dbReference type="ARBA" id="ARBA00022692"/>
    </source>
</evidence>
<keyword evidence="3" id="KW-0256">Endoplasmic reticulum</keyword>
<sequence>MVLLTITPAAKAALSDYCERQKDVDEGYSDEAKERREKLSTAKIGSPIEHHELVEVSRFLVQHSQGAAELTQKWRLDALLKGANIYQPPPPPKPEPSDEYKRLMKRLREEEEQRQYERMINPPAKPETFSQRFPNASSSFGPIGSQVADEIDEVTYADVNRQMVLIINVLVSIICTSVAVWMAARRWSVPQRMALAFFSSTLVAVAEVVIYMGYIRRIKEAKTKERKKVEKKEILDTWVIDAKSSSQQTSNSDSMRFRKGKHR</sequence>
<dbReference type="EMBL" id="LKMD01000103">
    <property type="protein sequence ID" value="PIA96361.1"/>
    <property type="molecule type" value="Genomic_DNA"/>
</dbReference>
<evidence type="ECO:0000256" key="7">
    <source>
        <dbReference type="SAM" id="Phobius"/>
    </source>
</evidence>
<feature type="region of interest" description="Disordered" evidence="6">
    <location>
        <begin position="243"/>
        <end position="263"/>
    </location>
</feature>
<comment type="subcellular location">
    <subcellularLocation>
        <location evidence="1">Endoplasmic reticulum membrane</location>
        <topology evidence="1">Multi-pass membrane protein</topology>
    </subcellularLocation>
</comment>
<feature type="compositionally biased region" description="Low complexity" evidence="6">
    <location>
        <begin position="244"/>
        <end position="254"/>
    </location>
</feature>
<feature type="transmembrane region" description="Helical" evidence="7">
    <location>
        <begin position="163"/>
        <end position="183"/>
    </location>
</feature>
<keyword evidence="2 7" id="KW-0812">Transmembrane</keyword>
<protein>
    <submittedName>
        <fullName evidence="8">Uncharacterized protein</fullName>
    </submittedName>
</protein>
<dbReference type="GO" id="GO:0070072">
    <property type="term" value="P:vacuolar proton-transporting V-type ATPase complex assembly"/>
    <property type="evidence" value="ECO:0007669"/>
    <property type="project" value="InterPro"/>
</dbReference>
<evidence type="ECO:0000313" key="9">
    <source>
        <dbReference type="EMBL" id="WPB06973.1"/>
    </source>
</evidence>
<dbReference type="EMBL" id="CP134191">
    <property type="protein sequence ID" value="WPB06973.1"/>
    <property type="molecule type" value="Genomic_DNA"/>
</dbReference>
<evidence type="ECO:0000313" key="11">
    <source>
        <dbReference type="Proteomes" id="UP001302367"/>
    </source>
</evidence>
<dbReference type="InterPro" id="IPR021013">
    <property type="entry name" value="ATPase_Vma12"/>
</dbReference>
<reference evidence="9 11" key="2">
    <citation type="submission" date="2023-09" db="EMBL/GenBank/DDBJ databases">
        <title>Complete-Gapless Cercospora beticola genome.</title>
        <authorList>
            <person name="Wyatt N.A."/>
            <person name="Spanner R.E."/>
            <person name="Bolton M.D."/>
        </authorList>
    </citation>
    <scope>NUCLEOTIDE SEQUENCE [LARGE SCALE GENOMIC DNA]</scope>
    <source>
        <strain evidence="9">Cb09-40</strain>
    </source>
</reference>
<dbReference type="PANTHER" id="PTHR31394">
    <property type="entry name" value="TRANSMEMBRANE PROTEIN 199"/>
    <property type="match status" value="1"/>
</dbReference>
<accession>A0A2G5HV14</accession>
<evidence type="ECO:0000313" key="10">
    <source>
        <dbReference type="Proteomes" id="UP000230605"/>
    </source>
</evidence>
<evidence type="ECO:0000256" key="6">
    <source>
        <dbReference type="SAM" id="MobiDB-lite"/>
    </source>
</evidence>
<dbReference type="OrthoDB" id="19981at2759"/>
<dbReference type="GO" id="GO:0005789">
    <property type="term" value="C:endoplasmic reticulum membrane"/>
    <property type="evidence" value="ECO:0007669"/>
    <property type="project" value="UniProtKB-SubCell"/>
</dbReference>
<organism evidence="8 10">
    <name type="scientific">Cercospora beticola</name>
    <name type="common">Sugarbeet leaf spot fungus</name>
    <dbReference type="NCBI Taxonomy" id="122368"/>
    <lineage>
        <taxon>Eukaryota</taxon>
        <taxon>Fungi</taxon>
        <taxon>Dikarya</taxon>
        <taxon>Ascomycota</taxon>
        <taxon>Pezizomycotina</taxon>
        <taxon>Dothideomycetes</taxon>
        <taxon>Dothideomycetidae</taxon>
        <taxon>Mycosphaerellales</taxon>
        <taxon>Mycosphaerellaceae</taxon>
        <taxon>Cercospora</taxon>
    </lineage>
</organism>
<evidence type="ECO:0000256" key="5">
    <source>
        <dbReference type="ARBA" id="ARBA00023136"/>
    </source>
</evidence>
<dbReference type="Proteomes" id="UP000230605">
    <property type="component" value="Chromosome 8"/>
</dbReference>